<gene>
    <name evidence="1" type="ORF">F2Q68_00041158</name>
</gene>
<proteinExistence type="predicted"/>
<dbReference type="AlphaFoldDB" id="A0A8S9MRN2"/>
<dbReference type="SUPFAM" id="SSF56112">
    <property type="entry name" value="Protein kinase-like (PK-like)"/>
    <property type="match status" value="1"/>
</dbReference>
<dbReference type="Gene3D" id="1.10.510.10">
    <property type="entry name" value="Transferase(Phosphotransferase) domain 1"/>
    <property type="match status" value="1"/>
</dbReference>
<protein>
    <recommendedName>
        <fullName evidence="3">Protein kinase domain-containing protein</fullName>
    </recommendedName>
</protein>
<sequence>MGTPTEDTWPGVTSLPDYKSAFPKWKPTELESFVPNLDPNGIDLLSWSTLPPGAENQTGLKPEQTSKMLLMDPTKRINARAALEHDYFKDIGVMP</sequence>
<organism evidence="1 2">
    <name type="scientific">Brassica cretica</name>
    <name type="common">Mustard</name>
    <dbReference type="NCBI Taxonomy" id="69181"/>
    <lineage>
        <taxon>Eukaryota</taxon>
        <taxon>Viridiplantae</taxon>
        <taxon>Streptophyta</taxon>
        <taxon>Embryophyta</taxon>
        <taxon>Tracheophyta</taxon>
        <taxon>Spermatophyta</taxon>
        <taxon>Magnoliopsida</taxon>
        <taxon>eudicotyledons</taxon>
        <taxon>Gunneridae</taxon>
        <taxon>Pentapetalae</taxon>
        <taxon>rosids</taxon>
        <taxon>malvids</taxon>
        <taxon>Brassicales</taxon>
        <taxon>Brassicaceae</taxon>
        <taxon>Brassiceae</taxon>
        <taxon>Brassica</taxon>
    </lineage>
</organism>
<evidence type="ECO:0000313" key="1">
    <source>
        <dbReference type="EMBL" id="KAF2620521.1"/>
    </source>
</evidence>
<name>A0A8S9MRN2_BRACR</name>
<reference evidence="1" key="1">
    <citation type="submission" date="2019-12" db="EMBL/GenBank/DDBJ databases">
        <title>Genome sequencing and annotation of Brassica cretica.</title>
        <authorList>
            <person name="Studholme D.J."/>
            <person name="Sarris P.F."/>
        </authorList>
    </citation>
    <scope>NUCLEOTIDE SEQUENCE</scope>
    <source>
        <strain evidence="1">PFS-001/15</strain>
        <tissue evidence="1">Leaf</tissue>
    </source>
</reference>
<dbReference type="EMBL" id="QGKW02000007">
    <property type="protein sequence ID" value="KAF2620521.1"/>
    <property type="molecule type" value="Genomic_DNA"/>
</dbReference>
<dbReference type="Proteomes" id="UP000712281">
    <property type="component" value="Unassembled WGS sequence"/>
</dbReference>
<comment type="caution">
    <text evidence="1">The sequence shown here is derived from an EMBL/GenBank/DDBJ whole genome shotgun (WGS) entry which is preliminary data.</text>
</comment>
<evidence type="ECO:0008006" key="3">
    <source>
        <dbReference type="Google" id="ProtNLM"/>
    </source>
</evidence>
<evidence type="ECO:0000313" key="2">
    <source>
        <dbReference type="Proteomes" id="UP000712281"/>
    </source>
</evidence>
<accession>A0A8S9MRN2</accession>
<dbReference type="InterPro" id="IPR011009">
    <property type="entry name" value="Kinase-like_dom_sf"/>
</dbReference>